<dbReference type="InterPro" id="IPR002933">
    <property type="entry name" value="Peptidase_M20"/>
</dbReference>
<evidence type="ECO:0000313" key="2">
    <source>
        <dbReference type="EMBL" id="MEW9922628.1"/>
    </source>
</evidence>
<evidence type="ECO:0000313" key="3">
    <source>
        <dbReference type="Proteomes" id="UP001556098"/>
    </source>
</evidence>
<name>A0ABV3RUD6_9RHOB</name>
<dbReference type="EMBL" id="JBFNXX010000300">
    <property type="protein sequence ID" value="MEW9922628.1"/>
    <property type="molecule type" value="Genomic_DNA"/>
</dbReference>
<keyword evidence="1" id="KW-0378">Hydrolase</keyword>
<dbReference type="Gene3D" id="3.40.630.10">
    <property type="entry name" value="Zn peptidases"/>
    <property type="match status" value="1"/>
</dbReference>
<dbReference type="Proteomes" id="UP001556098">
    <property type="component" value="Unassembled WGS sequence"/>
</dbReference>
<protein>
    <submittedName>
        <fullName evidence="2">M20/M25/M40 family metallo-hydrolase</fullName>
    </submittedName>
</protein>
<evidence type="ECO:0000256" key="1">
    <source>
        <dbReference type="ARBA" id="ARBA00022801"/>
    </source>
</evidence>
<keyword evidence="3" id="KW-1185">Reference proteome</keyword>
<sequence length="76" mass="7973">CGLFLLSVLAHGMMKMRINTMKGGLAASIIAAEAFIEKHHDFAGAIEISGTADEETGGSGGVAYLAEKGYFDPKRV</sequence>
<dbReference type="SUPFAM" id="SSF53187">
    <property type="entry name" value="Zn-dependent exopeptidases"/>
    <property type="match status" value="1"/>
</dbReference>
<comment type="caution">
    <text evidence="2">The sequence shown here is derived from an EMBL/GenBank/DDBJ whole genome shotgun (WGS) entry which is preliminary data.</text>
</comment>
<accession>A0ABV3RUD6</accession>
<gene>
    <name evidence="2" type="ORF">AB2B41_23845</name>
</gene>
<feature type="non-terminal residue" evidence="2">
    <location>
        <position position="76"/>
    </location>
</feature>
<reference evidence="2 3" key="1">
    <citation type="submission" date="2024-07" db="EMBL/GenBank/DDBJ databases">
        <title>Marimonas sp.nov., isolated from tidal-flat sediment.</title>
        <authorList>
            <person name="Jayan J.N."/>
            <person name="Lee S.S."/>
        </authorList>
    </citation>
    <scope>NUCLEOTIDE SEQUENCE [LARGE SCALE GENOMIC DNA]</scope>
    <source>
        <strain evidence="2 3">MJW-29</strain>
    </source>
</reference>
<dbReference type="RefSeq" id="WP_367880297.1">
    <property type="nucleotide sequence ID" value="NZ_JBFNXX010000300.1"/>
</dbReference>
<dbReference type="Pfam" id="PF01546">
    <property type="entry name" value="Peptidase_M20"/>
    <property type="match status" value="1"/>
</dbReference>
<proteinExistence type="predicted"/>
<organism evidence="2 3">
    <name type="scientific">Sulfitobacter sediminis</name>
    <dbReference type="NCBI Taxonomy" id="3234186"/>
    <lineage>
        <taxon>Bacteria</taxon>
        <taxon>Pseudomonadati</taxon>
        <taxon>Pseudomonadota</taxon>
        <taxon>Alphaproteobacteria</taxon>
        <taxon>Rhodobacterales</taxon>
        <taxon>Roseobacteraceae</taxon>
        <taxon>Sulfitobacter</taxon>
    </lineage>
</organism>
<feature type="non-terminal residue" evidence="2">
    <location>
        <position position="1"/>
    </location>
</feature>